<evidence type="ECO:0000313" key="11">
    <source>
        <dbReference type="EMBL" id="KAL0070081.1"/>
    </source>
</evidence>
<dbReference type="InterPro" id="IPR017853">
    <property type="entry name" value="GH"/>
</dbReference>
<keyword evidence="12" id="KW-1185">Reference proteome</keyword>
<organism evidence="11 12">
    <name type="scientific">Marasmius tenuissimus</name>
    <dbReference type="NCBI Taxonomy" id="585030"/>
    <lineage>
        <taxon>Eukaryota</taxon>
        <taxon>Fungi</taxon>
        <taxon>Dikarya</taxon>
        <taxon>Basidiomycota</taxon>
        <taxon>Agaricomycotina</taxon>
        <taxon>Agaricomycetes</taxon>
        <taxon>Agaricomycetidae</taxon>
        <taxon>Agaricales</taxon>
        <taxon>Marasmiineae</taxon>
        <taxon>Marasmiaceae</taxon>
        <taxon>Marasmius</taxon>
    </lineage>
</organism>
<proteinExistence type="inferred from homology"/>
<dbReference type="PANTHER" id="PTHR42721">
    <property type="entry name" value="SUGAR HYDROLASE-RELATED"/>
    <property type="match status" value="1"/>
</dbReference>
<comment type="catalytic activity">
    <reaction evidence="7">
        <text>Hydrolysis of (1-&gt;4)-beta-D-xylans, to remove successive D-xylose residues from the non-reducing termini.</text>
        <dbReference type="EC" id="3.2.1.37"/>
    </reaction>
</comment>
<evidence type="ECO:0000256" key="3">
    <source>
        <dbReference type="ARBA" id="ARBA00022651"/>
    </source>
</evidence>
<keyword evidence="3" id="KW-0858">Xylan degradation</keyword>
<evidence type="ECO:0000256" key="4">
    <source>
        <dbReference type="ARBA" id="ARBA00022729"/>
    </source>
</evidence>
<dbReference type="Proteomes" id="UP001437256">
    <property type="component" value="Unassembled WGS sequence"/>
</dbReference>
<dbReference type="Pfam" id="PF14310">
    <property type="entry name" value="Fn3-like"/>
    <property type="match status" value="1"/>
</dbReference>
<evidence type="ECO:0000256" key="1">
    <source>
        <dbReference type="ARBA" id="ARBA00004851"/>
    </source>
</evidence>
<dbReference type="InterPro" id="IPR026891">
    <property type="entry name" value="Fn3-like"/>
</dbReference>
<evidence type="ECO:0000256" key="8">
    <source>
        <dbReference type="ARBA" id="ARBA00026107"/>
    </source>
</evidence>
<dbReference type="EC" id="3.2.1.37" evidence="8"/>
<comment type="pathway">
    <text evidence="1">Glycan degradation; xylan degradation.</text>
</comment>
<reference evidence="11 12" key="1">
    <citation type="submission" date="2024-05" db="EMBL/GenBank/DDBJ databases">
        <title>A draft genome resource for the thread blight pathogen Marasmius tenuissimus strain MS-2.</title>
        <authorList>
            <person name="Yulfo-Soto G.E."/>
            <person name="Baruah I.K."/>
            <person name="Amoako-Attah I."/>
            <person name="Bukari Y."/>
            <person name="Meinhardt L.W."/>
            <person name="Bailey B.A."/>
            <person name="Cohen S.P."/>
        </authorList>
    </citation>
    <scope>NUCLEOTIDE SEQUENCE [LARGE SCALE GENOMIC DNA]</scope>
    <source>
        <strain evidence="11 12">MS-2</strain>
    </source>
</reference>
<dbReference type="Pfam" id="PF01915">
    <property type="entry name" value="Glyco_hydro_3_C"/>
    <property type="match status" value="1"/>
</dbReference>
<dbReference type="EMBL" id="JBBXMP010000009">
    <property type="protein sequence ID" value="KAL0070081.1"/>
    <property type="molecule type" value="Genomic_DNA"/>
</dbReference>
<protein>
    <recommendedName>
        <fullName evidence="8">xylan 1,4-beta-xylosidase</fullName>
        <ecNumber evidence="8">3.2.1.37</ecNumber>
    </recommendedName>
</protein>
<evidence type="ECO:0000256" key="7">
    <source>
        <dbReference type="ARBA" id="ARBA00024574"/>
    </source>
</evidence>
<dbReference type="SUPFAM" id="SSF52279">
    <property type="entry name" value="Beta-D-glucan exohydrolase, C-terminal domain"/>
    <property type="match status" value="1"/>
</dbReference>
<evidence type="ECO:0000256" key="6">
    <source>
        <dbReference type="ARBA" id="ARBA00023295"/>
    </source>
</evidence>
<keyword evidence="4 9" id="KW-0732">Signal</keyword>
<dbReference type="SMART" id="SM01217">
    <property type="entry name" value="Fn3_like"/>
    <property type="match status" value="1"/>
</dbReference>
<evidence type="ECO:0000256" key="5">
    <source>
        <dbReference type="ARBA" id="ARBA00022801"/>
    </source>
</evidence>
<keyword evidence="3" id="KW-0119">Carbohydrate metabolism</keyword>
<dbReference type="InterPro" id="IPR044993">
    <property type="entry name" value="BXL"/>
</dbReference>
<comment type="caution">
    <text evidence="11">The sequence shown here is derived from an EMBL/GenBank/DDBJ whole genome shotgun (WGS) entry which is preliminary data.</text>
</comment>
<evidence type="ECO:0000313" key="12">
    <source>
        <dbReference type="Proteomes" id="UP001437256"/>
    </source>
</evidence>
<feature type="signal peptide" evidence="9">
    <location>
        <begin position="1"/>
        <end position="21"/>
    </location>
</feature>
<dbReference type="Gene3D" id="3.20.20.300">
    <property type="entry name" value="Glycoside hydrolase, family 3, N-terminal domain"/>
    <property type="match status" value="1"/>
</dbReference>
<feature type="domain" description="Fibronectin type III-like" evidence="10">
    <location>
        <begin position="681"/>
        <end position="751"/>
    </location>
</feature>
<accession>A0ABR3A9N8</accession>
<sequence>MASQKLPRFIVLGAVVLACNGAFPDCANGPLSKNLVCDPTARAIDRARALVEELTPAEMIENSVNMSPGVPRLGLPPYNWWSEALHGVASSPGVTFAPPGEPFSFATSFPSPITLGAAFDDTLVHSIATIISTEARAFNNANRSGLDYFTPNINPFKDPRWGRGQETPGEDPFHISRYVFEYVTALQGGVVPKPYYKVLADCKHWAGYDLENAGNITRHTFDAQITQQDLAEYYSPSFQSCVRDARVGSIMCSYNAVNGIPSCANSFLLEDVARGLFELGKAEEGEEGVGWITGDCAAVDDIFTTHNYTTTIVNATAVALKAGTDVDCGEAFGDHLGEALDQKLITVDQLKRSKVRLYHSLVRLGYFDPPEQQPFRQLGWSDINTPEAQKLAYEASIEGIVLLKNDGVLPLSSAQVKKTKKVAVIGPWANATRQLQSNYFGVAPFLISPQQAFRDAGFDVSFINGTNINTNSTEGFADALNLAREADLVVYAGGIDGTIEGESRDRVEIGWPGNQLELVGQLADVGKPFIVLQMGGGQVDSGVIKTNDKVNALIWGGYPGQSGGKALVDLILGNRSPAGRLPLTQYPADYVNEVAFTDMNLRPSESNAGRTYKWYTGQAVFPFGFGLHYTTFDLAFAQGGSSTFNIQDVVAAAKGASHVDLGTLDTFKVEVKNTGHVQSDFVALLFSRTSAGPSPAPLKELVSYTRVKGLEAGQSATAELKVTLGSIARTDEEGNRVLYPGRYELMLDVDGKVKKTITLVGKEEKLIAWPKP</sequence>
<dbReference type="Pfam" id="PF00933">
    <property type="entry name" value="Glyco_hydro_3"/>
    <property type="match status" value="1"/>
</dbReference>
<dbReference type="PROSITE" id="PS51257">
    <property type="entry name" value="PROKAR_LIPOPROTEIN"/>
    <property type="match status" value="1"/>
</dbReference>
<keyword evidence="3" id="KW-0624">Polysaccharide degradation</keyword>
<evidence type="ECO:0000256" key="9">
    <source>
        <dbReference type="SAM" id="SignalP"/>
    </source>
</evidence>
<keyword evidence="6" id="KW-0326">Glycosidase</keyword>
<keyword evidence="5" id="KW-0378">Hydrolase</keyword>
<feature type="chain" id="PRO_5047286217" description="xylan 1,4-beta-xylosidase" evidence="9">
    <location>
        <begin position="22"/>
        <end position="772"/>
    </location>
</feature>
<dbReference type="InterPro" id="IPR036962">
    <property type="entry name" value="Glyco_hydro_3_N_sf"/>
</dbReference>
<dbReference type="InterPro" id="IPR001764">
    <property type="entry name" value="Glyco_hydro_3_N"/>
</dbReference>
<dbReference type="InterPro" id="IPR036881">
    <property type="entry name" value="Glyco_hydro_3_C_sf"/>
</dbReference>
<dbReference type="Gene3D" id="2.60.40.10">
    <property type="entry name" value="Immunoglobulins"/>
    <property type="match status" value="1"/>
</dbReference>
<dbReference type="InterPro" id="IPR013783">
    <property type="entry name" value="Ig-like_fold"/>
</dbReference>
<evidence type="ECO:0000259" key="10">
    <source>
        <dbReference type="SMART" id="SM01217"/>
    </source>
</evidence>
<gene>
    <name evidence="11" type="ORF">AAF712_002978</name>
</gene>
<dbReference type="Gene3D" id="3.40.50.1700">
    <property type="entry name" value="Glycoside hydrolase family 3 C-terminal domain"/>
    <property type="match status" value="1"/>
</dbReference>
<name>A0ABR3A9N8_9AGAR</name>
<dbReference type="SUPFAM" id="SSF51445">
    <property type="entry name" value="(Trans)glycosidases"/>
    <property type="match status" value="1"/>
</dbReference>
<evidence type="ECO:0000256" key="2">
    <source>
        <dbReference type="ARBA" id="ARBA00005336"/>
    </source>
</evidence>
<comment type="similarity">
    <text evidence="2">Belongs to the glycosyl hydrolase 3 family.</text>
</comment>
<dbReference type="InterPro" id="IPR002772">
    <property type="entry name" value="Glyco_hydro_3_C"/>
</dbReference>
<dbReference type="PANTHER" id="PTHR42721:SF3">
    <property type="entry name" value="BETA-D-XYLOSIDASE 5-RELATED"/>
    <property type="match status" value="1"/>
</dbReference>